<organism evidence="1 2">
    <name type="scientific">Bacteroides xylanisolvens</name>
    <dbReference type="NCBI Taxonomy" id="371601"/>
    <lineage>
        <taxon>Bacteria</taxon>
        <taxon>Pseudomonadati</taxon>
        <taxon>Bacteroidota</taxon>
        <taxon>Bacteroidia</taxon>
        <taxon>Bacteroidales</taxon>
        <taxon>Bacteroidaceae</taxon>
        <taxon>Bacteroides</taxon>
    </lineage>
</organism>
<proteinExistence type="predicted"/>
<accession>A0A415FPG1</accession>
<gene>
    <name evidence="1" type="ORF">DW075_14410</name>
</gene>
<name>A0A415FPG1_9BACE</name>
<evidence type="ECO:0000313" key="2">
    <source>
        <dbReference type="Proteomes" id="UP000285503"/>
    </source>
</evidence>
<dbReference type="EMBL" id="QRNE01000079">
    <property type="protein sequence ID" value="RHK24795.1"/>
    <property type="molecule type" value="Genomic_DNA"/>
</dbReference>
<sequence length="208" mass="24182">MNKYYFVNIGAEVIWHPVNSDEQKVMQICTSVSYPVENDTLVSLIFSDKRGSVKVKASELTPKLTDFNQGYWCALQDAVSNGASDTVIQEMLRSAGFTYWECYWHIQNSDFQSEKIWSIIRGMFCQNPDYIDWNGADYPIKTVVILENTPDEEKVTVSVERLARQLLDDMGNWSTREAESVDEQIYFYLDEETFNMPDKDIVEYLEKQ</sequence>
<protein>
    <submittedName>
        <fullName evidence="1">Uncharacterized protein</fullName>
    </submittedName>
</protein>
<reference evidence="1 2" key="1">
    <citation type="submission" date="2018-08" db="EMBL/GenBank/DDBJ databases">
        <title>A genome reference for cultivated species of the human gut microbiota.</title>
        <authorList>
            <person name="Zou Y."/>
            <person name="Xue W."/>
            <person name="Luo G."/>
        </authorList>
    </citation>
    <scope>NUCLEOTIDE SEQUENCE [LARGE SCALE GENOMIC DNA]</scope>
    <source>
        <strain evidence="1 2">AF46-11NS</strain>
    </source>
</reference>
<comment type="caution">
    <text evidence="1">The sequence shown here is derived from an EMBL/GenBank/DDBJ whole genome shotgun (WGS) entry which is preliminary data.</text>
</comment>
<dbReference type="Proteomes" id="UP000285503">
    <property type="component" value="Unassembled WGS sequence"/>
</dbReference>
<dbReference type="AlphaFoldDB" id="A0A415FPG1"/>
<evidence type="ECO:0000313" key="1">
    <source>
        <dbReference type="EMBL" id="RHK24795.1"/>
    </source>
</evidence>